<feature type="compositionally biased region" description="Basic and acidic residues" evidence="17">
    <location>
        <begin position="14"/>
        <end position="30"/>
    </location>
</feature>
<sequence length="140" mass="15280">MSAETHGHGPNHGQGHDHAHHDAHDHHGGAAHGSRREYWIGFILSVLLTAPAFALVMTGIIPDPRVTAGIVIALALVQIVVHMIYFLHMNTKSENGWTMLALIFTAIIVLIVIAGSLWVMYHMNLNMMPGMQMEQSSGGM</sequence>
<comment type="subcellular location">
    <subcellularLocation>
        <location evidence="1">Cell membrane</location>
        <topology evidence="1">Multi-pass membrane protein</topology>
    </subcellularLocation>
</comment>
<evidence type="ECO:0000256" key="2">
    <source>
        <dbReference type="ARBA" id="ARBA00008079"/>
    </source>
</evidence>
<dbReference type="InterPro" id="IPR014210">
    <property type="entry name" value="Cyt_o_ubiqinol_oxidase_su4"/>
</dbReference>
<comment type="similarity">
    <text evidence="2">Belongs to the cytochrome c oxidase bacterial subunit 4 family.</text>
</comment>
<comment type="caution">
    <text evidence="19">The sequence shown here is derived from an EMBL/GenBank/DDBJ whole genome shotgun (WGS) entry which is preliminary data.</text>
</comment>
<dbReference type="GO" id="GO:0015990">
    <property type="term" value="P:electron transport coupled proton transport"/>
    <property type="evidence" value="ECO:0007669"/>
    <property type="project" value="InterPro"/>
</dbReference>
<accession>A0A147I5F9</accession>
<evidence type="ECO:0000256" key="11">
    <source>
        <dbReference type="ARBA" id="ARBA00023136"/>
    </source>
</evidence>
<evidence type="ECO:0000256" key="6">
    <source>
        <dbReference type="ARBA" id="ARBA00022475"/>
    </source>
</evidence>
<evidence type="ECO:0000256" key="15">
    <source>
        <dbReference type="ARBA" id="ARBA00031887"/>
    </source>
</evidence>
<keyword evidence="11 18" id="KW-0472">Membrane</keyword>
<keyword evidence="5" id="KW-0813">Transport</keyword>
<evidence type="ECO:0000256" key="5">
    <source>
        <dbReference type="ARBA" id="ARBA00022448"/>
    </source>
</evidence>
<evidence type="ECO:0000256" key="14">
    <source>
        <dbReference type="ARBA" id="ARBA00030211"/>
    </source>
</evidence>
<dbReference type="GO" id="GO:0005886">
    <property type="term" value="C:plasma membrane"/>
    <property type="evidence" value="ECO:0007669"/>
    <property type="project" value="UniProtKB-SubCell"/>
</dbReference>
<dbReference type="PANTHER" id="PTHR36835:SF1">
    <property type="entry name" value="CYTOCHROME BO(3) UBIQUINOL OXIDASE SUBUNIT 4"/>
    <property type="match status" value="1"/>
</dbReference>
<dbReference type="Proteomes" id="UP000074310">
    <property type="component" value="Unassembled WGS sequence"/>
</dbReference>
<evidence type="ECO:0000256" key="1">
    <source>
        <dbReference type="ARBA" id="ARBA00004651"/>
    </source>
</evidence>
<dbReference type="PANTHER" id="PTHR36835">
    <property type="entry name" value="CYTOCHROME BO(3) UBIQUINOL OXIDASE SUBUNIT 4"/>
    <property type="match status" value="1"/>
</dbReference>
<dbReference type="EMBL" id="LDTB01000016">
    <property type="protein sequence ID" value="KTT73747.1"/>
    <property type="molecule type" value="Genomic_DNA"/>
</dbReference>
<dbReference type="InterPro" id="IPR050968">
    <property type="entry name" value="Cytochrome_c_oxidase_bac_sub4"/>
</dbReference>
<dbReference type="GO" id="GO:0009319">
    <property type="term" value="C:cytochrome o ubiquinol oxidase complex"/>
    <property type="evidence" value="ECO:0007669"/>
    <property type="project" value="TreeGrafter"/>
</dbReference>
<keyword evidence="7 18" id="KW-0812">Transmembrane</keyword>
<protein>
    <recommendedName>
        <fullName evidence="4">Cytochrome bo(3) ubiquinol oxidase subunit 4</fullName>
    </recommendedName>
    <alternativeName>
        <fullName evidence="16">Cytochrome o ubiquinol oxidase subunit 4</fullName>
    </alternativeName>
    <alternativeName>
        <fullName evidence="13">Oxidase bo(3) subunit 4</fullName>
    </alternativeName>
    <alternativeName>
        <fullName evidence="14">Ubiquinol oxidase polypeptide IV</fullName>
    </alternativeName>
    <alternativeName>
        <fullName evidence="15">Ubiquinol oxidase subunit 4</fullName>
    </alternativeName>
</protein>
<evidence type="ECO:0000256" key="4">
    <source>
        <dbReference type="ARBA" id="ARBA00014689"/>
    </source>
</evidence>
<keyword evidence="9 18" id="KW-1133">Transmembrane helix</keyword>
<evidence type="ECO:0000256" key="9">
    <source>
        <dbReference type="ARBA" id="ARBA00022989"/>
    </source>
</evidence>
<evidence type="ECO:0000313" key="19">
    <source>
        <dbReference type="EMBL" id="KTT73747.1"/>
    </source>
</evidence>
<organism evidence="19 20">
    <name type="scientific">Sphingomonas endophytica</name>
    <dbReference type="NCBI Taxonomy" id="869719"/>
    <lineage>
        <taxon>Bacteria</taxon>
        <taxon>Pseudomonadati</taxon>
        <taxon>Pseudomonadota</taxon>
        <taxon>Alphaproteobacteria</taxon>
        <taxon>Sphingomonadales</taxon>
        <taxon>Sphingomonadaceae</taxon>
        <taxon>Sphingomonas</taxon>
    </lineage>
</organism>
<evidence type="ECO:0000313" key="20">
    <source>
        <dbReference type="Proteomes" id="UP000074310"/>
    </source>
</evidence>
<gene>
    <name evidence="19" type="ORF">NS334_06810</name>
</gene>
<evidence type="ECO:0000256" key="12">
    <source>
        <dbReference type="ARBA" id="ARBA00025694"/>
    </source>
</evidence>
<evidence type="ECO:0000256" key="8">
    <source>
        <dbReference type="ARBA" id="ARBA00022982"/>
    </source>
</evidence>
<reference evidence="19 20" key="1">
    <citation type="journal article" date="2016" name="Front. Microbiol.">
        <title>Genomic Resource of Rice Seed Associated Bacteria.</title>
        <authorList>
            <person name="Midha S."/>
            <person name="Bansal K."/>
            <person name="Sharma S."/>
            <person name="Kumar N."/>
            <person name="Patil P.P."/>
            <person name="Chaudhry V."/>
            <person name="Patil P.B."/>
        </authorList>
    </citation>
    <scope>NUCLEOTIDE SEQUENCE [LARGE SCALE GENOMIC DNA]</scope>
    <source>
        <strain evidence="19 20">NS334</strain>
    </source>
</reference>
<comment type="function">
    <text evidence="12">Cytochrome bo(3) ubiquinol terminal oxidase is the component of the aerobic respiratory chain of E.coli that predominates when cells are grown at high aeration. Has proton pump activity across the membrane in addition to electron transfer, pumping 2 protons/electron.</text>
</comment>
<dbReference type="PATRIC" id="fig|869719.3.peg.866"/>
<feature type="transmembrane region" description="Helical" evidence="18">
    <location>
        <begin position="67"/>
        <end position="87"/>
    </location>
</feature>
<dbReference type="InterPro" id="IPR005171">
    <property type="entry name" value="Cyt_c_oxidase_su4_prok"/>
</dbReference>
<feature type="transmembrane region" description="Helical" evidence="18">
    <location>
        <begin position="38"/>
        <end position="61"/>
    </location>
</feature>
<evidence type="ECO:0000256" key="18">
    <source>
        <dbReference type="SAM" id="Phobius"/>
    </source>
</evidence>
<dbReference type="GO" id="GO:0009486">
    <property type="term" value="F:cytochrome bo3 ubiquinol oxidase activity"/>
    <property type="evidence" value="ECO:0007669"/>
    <property type="project" value="InterPro"/>
</dbReference>
<evidence type="ECO:0000256" key="16">
    <source>
        <dbReference type="ARBA" id="ARBA00032185"/>
    </source>
</evidence>
<dbReference type="RefSeq" id="WP_058755219.1">
    <property type="nucleotide sequence ID" value="NZ_LDTB01000016.1"/>
</dbReference>
<evidence type="ECO:0000256" key="3">
    <source>
        <dbReference type="ARBA" id="ARBA00011700"/>
    </source>
</evidence>
<feature type="transmembrane region" description="Helical" evidence="18">
    <location>
        <begin position="99"/>
        <end position="121"/>
    </location>
</feature>
<dbReference type="NCBIfam" id="TIGR02847">
    <property type="entry name" value="CyoD"/>
    <property type="match status" value="1"/>
</dbReference>
<dbReference type="GO" id="GO:0015078">
    <property type="term" value="F:proton transmembrane transporter activity"/>
    <property type="evidence" value="ECO:0007669"/>
    <property type="project" value="TreeGrafter"/>
</dbReference>
<evidence type="ECO:0000256" key="10">
    <source>
        <dbReference type="ARBA" id="ARBA00023002"/>
    </source>
</evidence>
<dbReference type="OrthoDB" id="2375888at2"/>
<dbReference type="Pfam" id="PF03626">
    <property type="entry name" value="COX4_pro"/>
    <property type="match status" value="1"/>
</dbReference>
<evidence type="ECO:0000256" key="17">
    <source>
        <dbReference type="SAM" id="MobiDB-lite"/>
    </source>
</evidence>
<dbReference type="AlphaFoldDB" id="A0A147I5F9"/>
<keyword evidence="8" id="KW-0249">Electron transport</keyword>
<keyword evidence="10" id="KW-0560">Oxidoreductase</keyword>
<feature type="region of interest" description="Disordered" evidence="17">
    <location>
        <begin position="1"/>
        <end position="30"/>
    </location>
</feature>
<comment type="subunit">
    <text evidence="3">Heterooctamer of two A chains, two B chains, two C chains and two D chains.</text>
</comment>
<proteinExistence type="inferred from homology"/>
<name>A0A147I5F9_9SPHN</name>
<evidence type="ECO:0000256" key="7">
    <source>
        <dbReference type="ARBA" id="ARBA00022692"/>
    </source>
</evidence>
<keyword evidence="6" id="KW-1003">Cell membrane</keyword>
<evidence type="ECO:0000256" key="13">
    <source>
        <dbReference type="ARBA" id="ARBA00030071"/>
    </source>
</evidence>
<dbReference type="GO" id="GO:0019646">
    <property type="term" value="P:aerobic electron transport chain"/>
    <property type="evidence" value="ECO:0007669"/>
    <property type="project" value="TreeGrafter"/>
</dbReference>
<keyword evidence="20" id="KW-1185">Reference proteome</keyword>